<reference evidence="3 4" key="1">
    <citation type="submission" date="2020-05" db="EMBL/GenBank/DDBJ databases">
        <title>Identification and distribution of gene clusters putatively required for synthesis of sphingolipid metabolism inhibitors in phylogenetically diverse species of the filamentous fungus Fusarium.</title>
        <authorList>
            <person name="Kim H.-S."/>
            <person name="Busman M."/>
            <person name="Brown D.W."/>
            <person name="Divon H."/>
            <person name="Uhlig S."/>
            <person name="Proctor R.H."/>
        </authorList>
    </citation>
    <scope>NUCLEOTIDE SEQUENCE [LARGE SCALE GENOMIC DNA]</scope>
    <source>
        <strain evidence="3 4">NRRL 25196</strain>
    </source>
</reference>
<organism evidence="3 4">
    <name type="scientific">Fusarium napiforme</name>
    <dbReference type="NCBI Taxonomy" id="42672"/>
    <lineage>
        <taxon>Eukaryota</taxon>
        <taxon>Fungi</taxon>
        <taxon>Dikarya</taxon>
        <taxon>Ascomycota</taxon>
        <taxon>Pezizomycotina</taxon>
        <taxon>Sordariomycetes</taxon>
        <taxon>Hypocreomycetidae</taxon>
        <taxon>Hypocreales</taxon>
        <taxon>Nectriaceae</taxon>
        <taxon>Fusarium</taxon>
        <taxon>Fusarium fujikuroi species complex</taxon>
    </lineage>
</organism>
<dbReference type="EMBL" id="JAAOAO010000225">
    <property type="protein sequence ID" value="KAF5555088.1"/>
    <property type="molecule type" value="Genomic_DNA"/>
</dbReference>
<feature type="chain" id="PRO_5034723397" evidence="2">
    <location>
        <begin position="19"/>
        <end position="283"/>
    </location>
</feature>
<feature type="region of interest" description="Disordered" evidence="1">
    <location>
        <begin position="232"/>
        <end position="266"/>
    </location>
</feature>
<evidence type="ECO:0000256" key="2">
    <source>
        <dbReference type="SAM" id="SignalP"/>
    </source>
</evidence>
<dbReference type="AlphaFoldDB" id="A0A8H5JGT3"/>
<sequence>MFNVFTLTWLYLLGTCLAQTSSSPEECSPSDFTGKVDERAIFFNASGTLPIEFKGAKDPWYISTAVTDERDQKRTFDGAHSRQWIKGFISVPRYLVADKSVGVCSFMFQGLNSSSENPDDADESCKGVISDACIKEFENSTLPIRTSGNCPTSSAFILSDECKKHLSLYQTDYWTYAGSVSSGETGSDEYDDFDSYDMRVQQTIPIFTVVSGGGISDRKLVCITPDKVVSGSRKPEINLEETEEDEDEDEEGENEEGDENSGSRVGGLGAVFLSTVVMIFTLL</sequence>
<dbReference type="Proteomes" id="UP000574317">
    <property type="component" value="Unassembled WGS sequence"/>
</dbReference>
<keyword evidence="2" id="KW-0732">Signal</keyword>
<comment type="caution">
    <text evidence="3">The sequence shown here is derived from an EMBL/GenBank/DDBJ whole genome shotgun (WGS) entry which is preliminary data.</text>
</comment>
<protein>
    <submittedName>
        <fullName evidence="3">Uncharacterized protein</fullName>
    </submittedName>
</protein>
<evidence type="ECO:0000313" key="3">
    <source>
        <dbReference type="EMBL" id="KAF5555088.1"/>
    </source>
</evidence>
<keyword evidence="4" id="KW-1185">Reference proteome</keyword>
<accession>A0A8H5JGT3</accession>
<feature type="signal peptide" evidence="2">
    <location>
        <begin position="1"/>
        <end position="18"/>
    </location>
</feature>
<evidence type="ECO:0000313" key="4">
    <source>
        <dbReference type="Proteomes" id="UP000574317"/>
    </source>
</evidence>
<gene>
    <name evidence="3" type="ORF">FNAPI_6245</name>
</gene>
<name>A0A8H5JGT3_9HYPO</name>
<feature type="compositionally biased region" description="Acidic residues" evidence="1">
    <location>
        <begin position="238"/>
        <end position="259"/>
    </location>
</feature>
<proteinExistence type="predicted"/>
<evidence type="ECO:0000256" key="1">
    <source>
        <dbReference type="SAM" id="MobiDB-lite"/>
    </source>
</evidence>